<evidence type="ECO:0000313" key="2">
    <source>
        <dbReference type="Proteomes" id="UP000265325"/>
    </source>
</evidence>
<dbReference type="Proteomes" id="UP000265325">
    <property type="component" value="Unassembled WGS sequence"/>
</dbReference>
<reference evidence="1 2" key="1">
    <citation type="submission" date="2015-05" db="EMBL/GenBank/DDBJ databases">
        <title>Draft Genome assembly of Streptomyces showdoensis.</title>
        <authorList>
            <person name="Thapa K.K."/>
            <person name="Metsa-Ketela M."/>
        </authorList>
    </citation>
    <scope>NUCLEOTIDE SEQUENCE [LARGE SCALE GENOMIC DNA]</scope>
    <source>
        <strain evidence="1 2">ATCC 15227</strain>
    </source>
</reference>
<protein>
    <recommendedName>
        <fullName evidence="3">Ferredoxin</fullName>
    </recommendedName>
</protein>
<dbReference type="AlphaFoldDB" id="A0A2P2GQD9"/>
<dbReference type="EMBL" id="LAQS01000014">
    <property type="protein sequence ID" value="KKZ73724.1"/>
    <property type="molecule type" value="Genomic_DNA"/>
</dbReference>
<comment type="caution">
    <text evidence="1">The sequence shown here is derived from an EMBL/GenBank/DDBJ whole genome shotgun (WGS) entry which is preliminary data.</text>
</comment>
<evidence type="ECO:0008006" key="3">
    <source>
        <dbReference type="Google" id="ProtNLM"/>
    </source>
</evidence>
<gene>
    <name evidence="1" type="ORF">VO63_11470</name>
</gene>
<keyword evidence="2" id="KW-1185">Reference proteome</keyword>
<dbReference type="RefSeq" id="WP_046907583.1">
    <property type="nucleotide sequence ID" value="NZ_BAAAXG010000013.1"/>
</dbReference>
<accession>A0A2P2GQD9</accession>
<name>A0A2P2GQD9_STREW</name>
<organism evidence="1 2">
    <name type="scientific">Streptomyces showdoensis</name>
    <dbReference type="NCBI Taxonomy" id="68268"/>
    <lineage>
        <taxon>Bacteria</taxon>
        <taxon>Bacillati</taxon>
        <taxon>Actinomycetota</taxon>
        <taxon>Actinomycetes</taxon>
        <taxon>Kitasatosporales</taxon>
        <taxon>Streptomycetaceae</taxon>
        <taxon>Streptomyces</taxon>
    </lineage>
</organism>
<sequence>MRAVECAACGNQVLCEKFSVAHTSVQWTADAAAVCAEFGDAGGRAGTTARIRSCRALGASIDRAVADGALTVGTPDSGDQGAAAEAVDG</sequence>
<proteinExistence type="predicted"/>
<evidence type="ECO:0000313" key="1">
    <source>
        <dbReference type="EMBL" id="KKZ73724.1"/>
    </source>
</evidence>
<dbReference type="OrthoDB" id="4554341at2"/>